<dbReference type="GO" id="GO:0004803">
    <property type="term" value="F:transposase activity"/>
    <property type="evidence" value="ECO:0007669"/>
    <property type="project" value="InterPro"/>
</dbReference>
<dbReference type="EMBL" id="JQIM01000010">
    <property type="protein sequence ID" value="KGX08451.1"/>
    <property type="molecule type" value="Genomic_DNA"/>
</dbReference>
<keyword evidence="3" id="KW-0815">Transposition</keyword>
<keyword evidence="4" id="KW-0238">DNA-binding</keyword>
<dbReference type="GO" id="GO:0003677">
    <property type="term" value="F:DNA binding"/>
    <property type="evidence" value="ECO:0007669"/>
    <property type="project" value="UniProtKB-KW"/>
</dbReference>
<reference evidence="6 7" key="1">
    <citation type="submission" date="2014-08" db="EMBL/GenBank/DDBJ databases">
        <authorList>
            <person name="Bunnell A."/>
            <person name="Chain P.S."/>
            <person name="Chertkov O."/>
            <person name="Currie B.J."/>
            <person name="Daligault H.E."/>
            <person name="Davenport K.W."/>
            <person name="Davis C."/>
            <person name="Gleasner C.D."/>
            <person name="Johnson S.L."/>
            <person name="Kaestli M."/>
            <person name="Koren S."/>
            <person name="Kunde Y.A."/>
            <person name="Mayo M."/>
            <person name="McMurry K.K."/>
            <person name="Price E.P."/>
            <person name="Reitenga K.G."/>
            <person name="Robison R."/>
            <person name="Rosovitz M.J."/>
            <person name="Sarovich D.S."/>
            <person name="Teshima H."/>
        </authorList>
    </citation>
    <scope>NUCLEOTIDE SEQUENCE [LARGE SCALE GENOMIC DNA]</scope>
    <source>
        <strain evidence="6 7">MSHR44</strain>
    </source>
</reference>
<evidence type="ECO:0000256" key="2">
    <source>
        <dbReference type="ARBA" id="ARBA00010961"/>
    </source>
</evidence>
<keyword evidence="5" id="KW-0233">DNA recombination</keyword>
<sequence>MRGGQRVKQRSDSDGSAVEYARYEDRKVLAAARRPIYAAASEETARQALQDFADGPWGAKYPTIVHSWQRAWEHVVPFYVFPFRRRFGGSFIRTR</sequence>
<gene>
    <name evidence="6" type="ORF">Y036_137</name>
</gene>
<evidence type="ECO:0000313" key="6">
    <source>
        <dbReference type="EMBL" id="KGX08451.1"/>
    </source>
</evidence>
<dbReference type="InterPro" id="IPR001207">
    <property type="entry name" value="Transposase_mutator"/>
</dbReference>
<comment type="function">
    <text evidence="1">Required for the transposition of the insertion element.</text>
</comment>
<dbReference type="GO" id="GO:0006313">
    <property type="term" value="P:DNA transposition"/>
    <property type="evidence" value="ECO:0007669"/>
    <property type="project" value="InterPro"/>
</dbReference>
<comment type="caution">
    <text evidence="6">The sequence shown here is derived from an EMBL/GenBank/DDBJ whole genome shotgun (WGS) entry which is preliminary data.</text>
</comment>
<evidence type="ECO:0000256" key="5">
    <source>
        <dbReference type="ARBA" id="ARBA00023172"/>
    </source>
</evidence>
<accession>A0AA40MC78</accession>
<dbReference type="Proteomes" id="UP000030475">
    <property type="component" value="Unassembled WGS sequence"/>
</dbReference>
<organism evidence="6 7">
    <name type="scientific">Burkholderia pseudomallei</name>
    <name type="common">Pseudomonas pseudomallei</name>
    <dbReference type="NCBI Taxonomy" id="28450"/>
    <lineage>
        <taxon>Bacteria</taxon>
        <taxon>Pseudomonadati</taxon>
        <taxon>Pseudomonadota</taxon>
        <taxon>Betaproteobacteria</taxon>
        <taxon>Burkholderiales</taxon>
        <taxon>Burkholderiaceae</taxon>
        <taxon>Burkholderia</taxon>
        <taxon>pseudomallei group</taxon>
    </lineage>
</organism>
<comment type="similarity">
    <text evidence="2">Belongs to the transposase mutator family.</text>
</comment>
<proteinExistence type="inferred from homology"/>
<name>A0AA40MC78_BURPE</name>
<dbReference type="AlphaFoldDB" id="A0AA40MC78"/>
<protein>
    <submittedName>
        <fullName evidence="6">Transposase, Mutator family protein</fullName>
    </submittedName>
</protein>
<evidence type="ECO:0000256" key="4">
    <source>
        <dbReference type="ARBA" id="ARBA00023125"/>
    </source>
</evidence>
<dbReference type="Pfam" id="PF00872">
    <property type="entry name" value="Transposase_mut"/>
    <property type="match status" value="1"/>
</dbReference>
<dbReference type="KEGG" id="but:X994_817"/>
<evidence type="ECO:0000256" key="3">
    <source>
        <dbReference type="ARBA" id="ARBA00022578"/>
    </source>
</evidence>
<evidence type="ECO:0000256" key="1">
    <source>
        <dbReference type="ARBA" id="ARBA00002190"/>
    </source>
</evidence>
<evidence type="ECO:0000313" key="7">
    <source>
        <dbReference type="Proteomes" id="UP000030475"/>
    </source>
</evidence>